<sequence length="522" mass="57848">MIISFFSTGTGGGTAPVDYLTAREVLAYDENRNLIRDDNGQPQTKIRDPLPEVLHGNPNQTRDLIDASPNKWSYTAGVISFADSDDPSPDAQQEAIELFEALAFAGLDRDQYDCLWVRHTHEGNVELHFCAPRLELSTGKALNIAPPGHENAFASLRDLLNKTHGWADPLDPERAREVRATIEAPTRAQGREALHDWILDQISIGIITDRASMSHALTDAGFEIPRASKNYITAQDPDTGERWRLKGEIFHDDWQAEPPRREIERGPGGDPERPRRLDGISTGELQERFQQNCDQRAAYNRDRYQVPSERQQERVGEAQRDDQALADDLALGDRGNDLSLGRDGAAGELVLDGFDHALGIEGAGSDADRTGRSDMGDAGPRPDRVEDLHDGGYAHQLHRDQGALDDHSTDNTPDSIGARIARIRRTVGDGLRELSQGIARLGETLDQQDRIQGEWLGALRGAIDEITSHVRHHIGRLAARGAELRHASGGIREQLETSERRRETAERELDGRDSHRSSGHSL</sequence>
<accession>A0A073IMG3</accession>
<organism evidence="2 3">
    <name type="scientific">Sulfitobacter donghicola DSW-25 = KCTC 12864 = JCM 14565</name>
    <dbReference type="NCBI Taxonomy" id="1300350"/>
    <lineage>
        <taxon>Bacteria</taxon>
        <taxon>Pseudomonadati</taxon>
        <taxon>Pseudomonadota</taxon>
        <taxon>Alphaproteobacteria</taxon>
        <taxon>Rhodobacterales</taxon>
        <taxon>Roseobacteraceae</taxon>
        <taxon>Sulfitobacter</taxon>
    </lineage>
</organism>
<evidence type="ECO:0008006" key="4">
    <source>
        <dbReference type="Google" id="ProtNLM"/>
    </source>
</evidence>
<feature type="region of interest" description="Disordered" evidence="1">
    <location>
        <begin position="302"/>
        <end position="321"/>
    </location>
</feature>
<evidence type="ECO:0000313" key="3">
    <source>
        <dbReference type="Proteomes" id="UP000027734"/>
    </source>
</evidence>
<protein>
    <recommendedName>
        <fullName evidence="4">Mobilization relaxase</fullName>
    </recommendedName>
</protein>
<evidence type="ECO:0000256" key="1">
    <source>
        <dbReference type="SAM" id="MobiDB-lite"/>
    </source>
</evidence>
<dbReference type="Proteomes" id="UP000027734">
    <property type="component" value="Unassembled WGS sequence"/>
</dbReference>
<feature type="region of interest" description="Disordered" evidence="1">
    <location>
        <begin position="488"/>
        <end position="522"/>
    </location>
</feature>
<reference evidence="2 3" key="1">
    <citation type="submission" date="2014-01" db="EMBL/GenBank/DDBJ databases">
        <title>Sulfitobacter donghicola JCM 14565 Genome Sequencing.</title>
        <authorList>
            <person name="Lai Q."/>
            <person name="Hong Z."/>
        </authorList>
    </citation>
    <scope>NUCLEOTIDE SEQUENCE [LARGE SCALE GENOMIC DNA]</scope>
    <source>
        <strain evidence="2 3">JCM 14565</strain>
    </source>
</reference>
<proteinExistence type="predicted"/>
<dbReference type="eggNOG" id="ENOG5031G5F">
    <property type="taxonomic scope" value="Bacteria"/>
</dbReference>
<feature type="compositionally biased region" description="Basic and acidic residues" evidence="1">
    <location>
        <begin position="493"/>
        <end position="516"/>
    </location>
</feature>
<feature type="compositionally biased region" description="Basic and acidic residues" evidence="1">
    <location>
        <begin position="366"/>
        <end position="389"/>
    </location>
</feature>
<dbReference type="EMBL" id="JAMC01000001">
    <property type="protein sequence ID" value="KEJ90785.1"/>
    <property type="molecule type" value="Genomic_DNA"/>
</dbReference>
<feature type="region of interest" description="Disordered" evidence="1">
    <location>
        <begin position="362"/>
        <end position="389"/>
    </location>
</feature>
<dbReference type="AlphaFoldDB" id="A0A073IMG3"/>
<name>A0A073IMG3_9RHOB</name>
<keyword evidence="3" id="KW-1185">Reference proteome</keyword>
<gene>
    <name evidence="2" type="ORF">DSW25_02410</name>
</gene>
<evidence type="ECO:0000313" key="2">
    <source>
        <dbReference type="EMBL" id="KEJ90785.1"/>
    </source>
</evidence>
<dbReference type="RefSeq" id="WP_025059167.1">
    <property type="nucleotide sequence ID" value="NZ_JAMC01000001.1"/>
</dbReference>
<dbReference type="STRING" id="1300350.Z948_1769"/>
<dbReference type="OrthoDB" id="5351104at2"/>
<feature type="region of interest" description="Disordered" evidence="1">
    <location>
        <begin position="254"/>
        <end position="278"/>
    </location>
</feature>
<comment type="caution">
    <text evidence="2">The sequence shown here is derived from an EMBL/GenBank/DDBJ whole genome shotgun (WGS) entry which is preliminary data.</text>
</comment>